<evidence type="ECO:0000313" key="3">
    <source>
        <dbReference type="Proteomes" id="UP001185792"/>
    </source>
</evidence>
<feature type="transmembrane region" description="Helical" evidence="1">
    <location>
        <begin position="66"/>
        <end position="87"/>
    </location>
</feature>
<sequence length="224" mass="23578">MCFSPEADLAAGVVLGALAIDALRRHPCRSDLPLAALPAVLAAHSLIEALVWYAGRGNIDEAIGTAATYAYLLIAFVVLPTLVPLAIRLREPKNSHHRALTGLVVLGAVVSSVLFAVLITNPVTATLETHFVRYHTQIPFAAVIVTGYVIATCGPGLLSSARTIQVFAGLNLVAVGVLALVNTAGLTSLWCGWAVVTSVAVVIQIRRDESLREALPEKAISDQT</sequence>
<dbReference type="InterPro" id="IPR046737">
    <property type="entry name" value="DUF6629"/>
</dbReference>
<keyword evidence="3" id="KW-1185">Reference proteome</keyword>
<dbReference type="Proteomes" id="UP001185792">
    <property type="component" value="Unassembled WGS sequence"/>
</dbReference>
<keyword evidence="1" id="KW-1133">Transmembrane helix</keyword>
<name>A0ABU4EZC2_WILMA</name>
<keyword evidence="1" id="KW-0472">Membrane</keyword>
<dbReference type="RefSeq" id="WP_317714584.1">
    <property type="nucleotide sequence ID" value="NZ_JAHVCV010000005.1"/>
</dbReference>
<protein>
    <submittedName>
        <fullName evidence="2">DUF6629 family protein</fullName>
    </submittedName>
</protein>
<feature type="transmembrane region" description="Helical" evidence="1">
    <location>
        <begin position="138"/>
        <end position="157"/>
    </location>
</feature>
<feature type="transmembrane region" description="Helical" evidence="1">
    <location>
        <begin position="34"/>
        <end position="54"/>
    </location>
</feature>
<feature type="transmembrane region" description="Helical" evidence="1">
    <location>
        <begin position="164"/>
        <end position="181"/>
    </location>
</feature>
<accession>A0ABU4EZC2</accession>
<organism evidence="2 3">
    <name type="scientific">Williamsia marianensis</name>
    <dbReference type="NCBI Taxonomy" id="85044"/>
    <lineage>
        <taxon>Bacteria</taxon>
        <taxon>Bacillati</taxon>
        <taxon>Actinomycetota</taxon>
        <taxon>Actinomycetes</taxon>
        <taxon>Mycobacteriales</taxon>
        <taxon>Nocardiaceae</taxon>
        <taxon>Williamsia</taxon>
    </lineage>
</organism>
<evidence type="ECO:0000313" key="2">
    <source>
        <dbReference type="EMBL" id="MDV7136600.1"/>
    </source>
</evidence>
<evidence type="ECO:0000256" key="1">
    <source>
        <dbReference type="SAM" id="Phobius"/>
    </source>
</evidence>
<comment type="caution">
    <text evidence="2">The sequence shown here is derived from an EMBL/GenBank/DDBJ whole genome shotgun (WGS) entry which is preliminary data.</text>
</comment>
<dbReference type="EMBL" id="JAWLUM010000004">
    <property type="protein sequence ID" value="MDV7136600.1"/>
    <property type="molecule type" value="Genomic_DNA"/>
</dbReference>
<reference evidence="2 3" key="1">
    <citation type="submission" date="2023-10" db="EMBL/GenBank/DDBJ databases">
        <title>Development of a sustainable strategy for remediation of hydrocarbon-contaminated territories based on the waste exchange concept.</title>
        <authorList>
            <person name="Krivoruchko A."/>
        </authorList>
    </citation>
    <scope>NUCLEOTIDE SEQUENCE [LARGE SCALE GENOMIC DNA]</scope>
    <source>
        <strain evidence="2 3">IEGM 1236</strain>
    </source>
</reference>
<gene>
    <name evidence="2" type="ORF">R4198_23140</name>
</gene>
<proteinExistence type="predicted"/>
<dbReference type="Pfam" id="PF20334">
    <property type="entry name" value="DUF6629"/>
    <property type="match status" value="1"/>
</dbReference>
<keyword evidence="1" id="KW-0812">Transmembrane</keyword>
<feature type="transmembrane region" description="Helical" evidence="1">
    <location>
        <begin position="99"/>
        <end position="118"/>
    </location>
</feature>